<comment type="subcellular location">
    <subcellularLocation>
        <location evidence="1">Cytoplasm</location>
    </subcellularLocation>
</comment>
<dbReference type="EMBL" id="HE797078">
    <property type="protein sequence ID" value="CCM02344.1"/>
    <property type="molecule type" value="Genomic_DNA"/>
</dbReference>
<dbReference type="InterPro" id="IPR051480">
    <property type="entry name" value="Endocytic_GEF_Adapter"/>
</dbReference>
<protein>
    <recommendedName>
        <fullName evidence="4">DH domain-containing protein</fullName>
    </recommendedName>
</protein>
<dbReference type="OrthoDB" id="1716625at2759"/>
<dbReference type="RefSeq" id="XP_012181627.1">
    <property type="nucleotide sequence ID" value="XM_012326237.1"/>
</dbReference>
<dbReference type="InterPro" id="IPR000219">
    <property type="entry name" value="DH_dom"/>
</dbReference>
<feature type="compositionally biased region" description="Polar residues" evidence="3">
    <location>
        <begin position="72"/>
        <end position="84"/>
    </location>
</feature>
<sequence>MKAFLNRINRGLSKEKDKDRDLAALREKIPQLPPLPDWPPQRTTSTPSTIDSSKPLPDLSLRPLPPIEEPFSSISTDSSATPTPIATLHPLPLDASEDGSSIPSKHGSSESSRSRPEPDSAGRSSRKATNGSMSNGTNGSATNGTNSDIQKKVAFLSPPSTPGPTSDRALPDAESPAPSTMKTTVSRFQATHVKDTRGSTSTAASSRTDVSSGRTTRQGSRAATSPFPARDYGDGASIHQSLRSTTPYSQTPNSSKHRILSAQSWSEVAEEDLVSNIGQRERTRQEVLWEIVASEERYVGELLKLKETFIDPLLHPYSMPSPITSPTPLDVDDSPRSDTPRESIEHLPIASRFLSPLGFRSDSPTGQAPSSPLQQDDGHPNIDSESMNSAEEGEADDKMGAAYHSARYKNVSGMSQAAKHNHPRSPYNSRSTGVLACGSGSRLLG</sequence>
<dbReference type="HOGENOM" id="CLU_615438_0_0_1"/>
<dbReference type="AlphaFoldDB" id="J4H2Y7"/>
<dbReference type="GO" id="GO:0005085">
    <property type="term" value="F:guanyl-nucleotide exchange factor activity"/>
    <property type="evidence" value="ECO:0007669"/>
    <property type="project" value="InterPro"/>
</dbReference>
<dbReference type="GO" id="GO:0035025">
    <property type="term" value="P:positive regulation of Rho protein signal transduction"/>
    <property type="evidence" value="ECO:0007669"/>
    <property type="project" value="TreeGrafter"/>
</dbReference>
<keyword evidence="2" id="KW-0963">Cytoplasm</keyword>
<accession>J4H2Y7</accession>
<feature type="compositionally biased region" description="Polar residues" evidence="3">
    <location>
        <begin position="238"/>
        <end position="254"/>
    </location>
</feature>
<dbReference type="InParanoid" id="J4H2Y7"/>
<evidence type="ECO:0000259" key="4">
    <source>
        <dbReference type="PROSITE" id="PS50010"/>
    </source>
</evidence>
<feature type="compositionally biased region" description="Polar residues" evidence="3">
    <location>
        <begin position="177"/>
        <end position="189"/>
    </location>
</feature>
<evidence type="ECO:0000313" key="6">
    <source>
        <dbReference type="Proteomes" id="UP000006352"/>
    </source>
</evidence>
<dbReference type="InterPro" id="IPR035899">
    <property type="entry name" value="DBL_dom_sf"/>
</dbReference>
<feature type="domain" description="DH" evidence="4">
    <location>
        <begin position="283"/>
        <end position="313"/>
    </location>
</feature>
<dbReference type="GeneID" id="24097255"/>
<feature type="compositionally biased region" description="Low complexity" evidence="3">
    <location>
        <begin position="52"/>
        <end position="62"/>
    </location>
</feature>
<feature type="compositionally biased region" description="Polar residues" evidence="3">
    <location>
        <begin position="42"/>
        <end position="51"/>
    </location>
</feature>
<feature type="region of interest" description="Disordered" evidence="3">
    <location>
        <begin position="1"/>
        <end position="263"/>
    </location>
</feature>
<feature type="compositionally biased region" description="Low complexity" evidence="3">
    <location>
        <begin position="198"/>
        <end position="212"/>
    </location>
</feature>
<feature type="compositionally biased region" description="Basic and acidic residues" evidence="3">
    <location>
        <begin position="12"/>
        <end position="29"/>
    </location>
</feature>
<keyword evidence="6" id="KW-1185">Reference proteome</keyword>
<dbReference type="PANTHER" id="PTHR46006:SF7">
    <property type="entry name" value="DH DOMAIN-CONTAINING PROTEIN"/>
    <property type="match status" value="1"/>
</dbReference>
<dbReference type="GO" id="GO:0005737">
    <property type="term" value="C:cytoplasm"/>
    <property type="evidence" value="ECO:0007669"/>
    <property type="project" value="UniProtKB-SubCell"/>
</dbReference>
<dbReference type="Gene3D" id="1.20.900.10">
    <property type="entry name" value="Dbl homology (DH) domain"/>
    <property type="match status" value="1"/>
</dbReference>
<evidence type="ECO:0000256" key="3">
    <source>
        <dbReference type="SAM" id="MobiDB-lite"/>
    </source>
</evidence>
<feature type="compositionally biased region" description="Low complexity" evidence="3">
    <location>
        <begin position="128"/>
        <end position="147"/>
    </location>
</feature>
<feature type="compositionally biased region" description="Polar residues" evidence="3">
    <location>
        <begin position="362"/>
        <end position="374"/>
    </location>
</feature>
<dbReference type="SUPFAM" id="SSF48065">
    <property type="entry name" value="DBL homology domain (DH-domain)"/>
    <property type="match status" value="1"/>
</dbReference>
<evidence type="ECO:0000256" key="2">
    <source>
        <dbReference type="ARBA" id="ARBA00022490"/>
    </source>
</evidence>
<proteinExistence type="predicted"/>
<name>J4H2Y7_9APHY</name>
<dbReference type="Proteomes" id="UP000006352">
    <property type="component" value="Unassembled WGS sequence"/>
</dbReference>
<evidence type="ECO:0000313" key="5">
    <source>
        <dbReference type="EMBL" id="CCM02344.1"/>
    </source>
</evidence>
<feature type="compositionally biased region" description="Polar residues" evidence="3">
    <location>
        <begin position="213"/>
        <end position="223"/>
    </location>
</feature>
<feature type="region of interest" description="Disordered" evidence="3">
    <location>
        <begin position="317"/>
        <end position="445"/>
    </location>
</feature>
<evidence type="ECO:0000256" key="1">
    <source>
        <dbReference type="ARBA" id="ARBA00004496"/>
    </source>
</evidence>
<organism evidence="5 6">
    <name type="scientific">Fibroporia radiculosa</name>
    <dbReference type="NCBI Taxonomy" id="599839"/>
    <lineage>
        <taxon>Eukaryota</taxon>
        <taxon>Fungi</taxon>
        <taxon>Dikarya</taxon>
        <taxon>Basidiomycota</taxon>
        <taxon>Agaricomycotina</taxon>
        <taxon>Agaricomycetes</taxon>
        <taxon>Polyporales</taxon>
        <taxon>Fibroporiaceae</taxon>
        <taxon>Fibroporia</taxon>
    </lineage>
</organism>
<gene>
    <name evidence="5" type="ORF">FIBRA_04439</name>
</gene>
<dbReference type="PROSITE" id="PS50010">
    <property type="entry name" value="DH_2"/>
    <property type="match status" value="1"/>
</dbReference>
<dbReference type="PANTHER" id="PTHR46006">
    <property type="entry name" value="RHO GUANINE NUCLEOTIDE EXCHANGE FACTOR AT 64C, ISOFORM A"/>
    <property type="match status" value="1"/>
</dbReference>
<dbReference type="STRING" id="599839.J4H2Y7"/>
<reference evidence="5 6" key="1">
    <citation type="journal article" date="2012" name="Appl. Environ. Microbiol.">
        <title>Short-read sequencing for genomic analysis of the brown rot fungus Fibroporia radiculosa.</title>
        <authorList>
            <person name="Tang J.D."/>
            <person name="Perkins A.D."/>
            <person name="Sonstegard T.S."/>
            <person name="Schroeder S.G."/>
            <person name="Burgess S.C."/>
            <person name="Diehl S.V."/>
        </authorList>
    </citation>
    <scope>NUCLEOTIDE SEQUENCE [LARGE SCALE GENOMIC DNA]</scope>
    <source>
        <strain evidence="5 6">TFFH 294</strain>
    </source>
</reference>
<feature type="compositionally biased region" description="Basic and acidic residues" evidence="3">
    <location>
        <begin position="333"/>
        <end position="345"/>
    </location>
</feature>